<name>A0ABS5FZD6_9BRAD</name>
<dbReference type="Proteomes" id="UP001315278">
    <property type="component" value="Unassembled WGS sequence"/>
</dbReference>
<reference evidence="3" key="1">
    <citation type="journal article" date="2021" name="ISME J.">
        <title>Evolutionary origin and ecological implication of a unique nif island in free-living Bradyrhizobium lineages.</title>
        <authorList>
            <person name="Tao J."/>
        </authorList>
    </citation>
    <scope>NUCLEOTIDE SEQUENCE [LARGE SCALE GENOMIC DNA]</scope>
    <source>
        <strain evidence="3">SZCCT0434</strain>
    </source>
</reference>
<dbReference type="Gene3D" id="3.30.70.1230">
    <property type="entry name" value="Nucleotide cyclase"/>
    <property type="match status" value="1"/>
</dbReference>
<evidence type="ECO:0000313" key="2">
    <source>
        <dbReference type="EMBL" id="MBR0801616.1"/>
    </source>
</evidence>
<evidence type="ECO:0000259" key="1">
    <source>
        <dbReference type="PROSITE" id="PS50125"/>
    </source>
</evidence>
<dbReference type="EMBL" id="JAFCJH010000092">
    <property type="protein sequence ID" value="MBR0801616.1"/>
    <property type="molecule type" value="Genomic_DNA"/>
</dbReference>
<dbReference type="PROSITE" id="PS50125">
    <property type="entry name" value="GUANYLATE_CYCLASE_2"/>
    <property type="match status" value="1"/>
</dbReference>
<proteinExistence type="predicted"/>
<sequence length="90" mass="9987">MNSERPLLGTKRKLDPAGMGSLNAIRAALNILAQIRRFNDGAGEQLIMLRIGAHVGPCLAVTLNERLDYFGQSVNLASRLQGWRRRTRSI</sequence>
<feature type="domain" description="Guanylate cyclase" evidence="1">
    <location>
        <begin position="28"/>
        <end position="81"/>
    </location>
</feature>
<dbReference type="SUPFAM" id="SSF55073">
    <property type="entry name" value="Nucleotide cyclase"/>
    <property type="match status" value="1"/>
</dbReference>
<keyword evidence="3" id="KW-1185">Reference proteome</keyword>
<dbReference type="InterPro" id="IPR029787">
    <property type="entry name" value="Nucleotide_cyclase"/>
</dbReference>
<dbReference type="InterPro" id="IPR001054">
    <property type="entry name" value="A/G_cyclase"/>
</dbReference>
<dbReference type="Pfam" id="PF00211">
    <property type="entry name" value="Guanylate_cyc"/>
    <property type="match status" value="1"/>
</dbReference>
<evidence type="ECO:0000313" key="3">
    <source>
        <dbReference type="Proteomes" id="UP001315278"/>
    </source>
</evidence>
<protein>
    <recommendedName>
        <fullName evidence="1">Guanylate cyclase domain-containing protein</fullName>
    </recommendedName>
</protein>
<accession>A0ABS5FZD6</accession>
<comment type="caution">
    <text evidence="2">The sequence shown here is derived from an EMBL/GenBank/DDBJ whole genome shotgun (WGS) entry which is preliminary data.</text>
</comment>
<organism evidence="2 3">
    <name type="scientific">Bradyrhizobium jicamae</name>
    <dbReference type="NCBI Taxonomy" id="280332"/>
    <lineage>
        <taxon>Bacteria</taxon>
        <taxon>Pseudomonadati</taxon>
        <taxon>Pseudomonadota</taxon>
        <taxon>Alphaproteobacteria</taxon>
        <taxon>Hyphomicrobiales</taxon>
        <taxon>Nitrobacteraceae</taxon>
        <taxon>Bradyrhizobium</taxon>
    </lineage>
</organism>
<gene>
    <name evidence="2" type="ORF">JQ615_40425</name>
</gene>